<protein>
    <submittedName>
        <fullName evidence="4">D-beta-D-heptose 1-phosphate adenosyltransferase</fullName>
        <ecNumber evidence="4">2.7.7.70</ecNumber>
    </submittedName>
</protein>
<dbReference type="NCBIfam" id="TIGR00125">
    <property type="entry name" value="cyt_tran_rel"/>
    <property type="match status" value="1"/>
</dbReference>
<dbReference type="EC" id="2.7.7.70" evidence="4"/>
<dbReference type="InterPro" id="IPR014729">
    <property type="entry name" value="Rossmann-like_a/b/a_fold"/>
</dbReference>
<name>A0A0S3QUU3_THET7</name>
<dbReference type="OrthoDB" id="9802794at2"/>
<dbReference type="GO" id="GO:0016779">
    <property type="term" value="F:nucleotidyltransferase activity"/>
    <property type="evidence" value="ECO:0007669"/>
    <property type="project" value="UniProtKB-KW"/>
</dbReference>
<dbReference type="STRING" id="1298851.TST_1292"/>
<dbReference type="AlphaFoldDB" id="A0A0S3QUU3"/>
<evidence type="ECO:0000313" key="5">
    <source>
        <dbReference type="Proteomes" id="UP000063234"/>
    </source>
</evidence>
<evidence type="ECO:0000256" key="2">
    <source>
        <dbReference type="ARBA" id="ARBA00022695"/>
    </source>
</evidence>
<sequence>MTWVSEKIKSVDEIKRIIDEAKASGKKVVLANGCFDILHVGHVRYLKDAKRHGDVLVVAVNSDSSVKRLKGTDRPYMPDRERAEIVAALECVDYVFIFEDERLDRILAYLQPDFQAKGTDYTEETVPERETVESYGGRVIICGDPKDHSTTDILRRLKKNEKD</sequence>
<dbReference type="InterPro" id="IPR004821">
    <property type="entry name" value="Cyt_trans-like"/>
</dbReference>
<dbReference type="Gene3D" id="3.40.50.620">
    <property type="entry name" value="HUPs"/>
    <property type="match status" value="1"/>
</dbReference>
<dbReference type="RefSeq" id="WP_068550072.1">
    <property type="nucleotide sequence ID" value="NZ_AP013035.1"/>
</dbReference>
<evidence type="ECO:0000256" key="1">
    <source>
        <dbReference type="ARBA" id="ARBA00022679"/>
    </source>
</evidence>
<dbReference type="PANTHER" id="PTHR43793:SF2">
    <property type="entry name" value="BIFUNCTIONAL PROTEIN HLDE"/>
    <property type="match status" value="1"/>
</dbReference>
<feature type="domain" description="Cytidyltransferase-like" evidence="3">
    <location>
        <begin position="30"/>
        <end position="152"/>
    </location>
</feature>
<organism evidence="4 5">
    <name type="scientific">Thermosulfidibacter takaii (strain DSM 17441 / JCM 13301 / NBRC 103674 / ABI70S6)</name>
    <dbReference type="NCBI Taxonomy" id="1298851"/>
    <lineage>
        <taxon>Bacteria</taxon>
        <taxon>Pseudomonadati</taxon>
        <taxon>Thermosulfidibacterota</taxon>
        <taxon>Thermosulfidibacteria</taxon>
        <taxon>Thermosulfidibacterales</taxon>
        <taxon>Thermosulfidibacteraceae</taxon>
    </lineage>
</organism>
<keyword evidence="5" id="KW-1185">Reference proteome</keyword>
<keyword evidence="2 4" id="KW-0548">Nucleotidyltransferase</keyword>
<evidence type="ECO:0000259" key="3">
    <source>
        <dbReference type="Pfam" id="PF01467"/>
    </source>
</evidence>
<accession>A0A0S3QUU3</accession>
<dbReference type="EMBL" id="AP013035">
    <property type="protein sequence ID" value="BAT72079.1"/>
    <property type="molecule type" value="Genomic_DNA"/>
</dbReference>
<proteinExistence type="predicted"/>
<keyword evidence="1 4" id="KW-0808">Transferase</keyword>
<dbReference type="KEGG" id="ttk:TST_1292"/>
<dbReference type="InterPro" id="IPR050385">
    <property type="entry name" value="Archaeal_FAD_synthase"/>
</dbReference>
<dbReference type="PATRIC" id="fig|1298851.3.peg.1366"/>
<dbReference type="Proteomes" id="UP000063234">
    <property type="component" value="Chromosome"/>
</dbReference>
<reference evidence="5" key="1">
    <citation type="journal article" date="2018" name="Science">
        <title>A primordial and reversible TCA cycle in a facultatively chemolithoautotrophic thermophile.</title>
        <authorList>
            <person name="Nunoura T."/>
            <person name="Chikaraishi Y."/>
            <person name="Izaki R."/>
            <person name="Suwa T."/>
            <person name="Sato T."/>
            <person name="Harada T."/>
            <person name="Mori K."/>
            <person name="Kato Y."/>
            <person name="Miyazaki M."/>
            <person name="Shimamura S."/>
            <person name="Yanagawa K."/>
            <person name="Shuto A."/>
            <person name="Ohkouchi N."/>
            <person name="Fujita N."/>
            <person name="Takaki Y."/>
            <person name="Atomi H."/>
            <person name="Takai K."/>
        </authorList>
    </citation>
    <scope>NUCLEOTIDE SEQUENCE [LARGE SCALE GENOMIC DNA]</scope>
    <source>
        <strain evidence="5">DSM 17441 / JCM 13301 / NBRC 103674 / ABI70S6</strain>
    </source>
</reference>
<dbReference type="Pfam" id="PF01467">
    <property type="entry name" value="CTP_transf_like"/>
    <property type="match status" value="1"/>
</dbReference>
<dbReference type="SUPFAM" id="SSF52374">
    <property type="entry name" value="Nucleotidylyl transferase"/>
    <property type="match status" value="1"/>
</dbReference>
<gene>
    <name evidence="4" type="ORF">TST_1292</name>
</gene>
<dbReference type="PANTHER" id="PTHR43793">
    <property type="entry name" value="FAD SYNTHASE"/>
    <property type="match status" value="1"/>
</dbReference>
<evidence type="ECO:0000313" key="4">
    <source>
        <dbReference type="EMBL" id="BAT72079.1"/>
    </source>
</evidence>